<organism evidence="1 2">
    <name type="scientific">Marinicella pacifica</name>
    <dbReference type="NCBI Taxonomy" id="1171543"/>
    <lineage>
        <taxon>Bacteria</taxon>
        <taxon>Pseudomonadati</taxon>
        <taxon>Pseudomonadota</taxon>
        <taxon>Gammaproteobacteria</taxon>
        <taxon>Lysobacterales</taxon>
        <taxon>Marinicellaceae</taxon>
        <taxon>Marinicella</taxon>
    </lineage>
</organism>
<evidence type="ECO:0000313" key="2">
    <source>
        <dbReference type="Proteomes" id="UP000605253"/>
    </source>
</evidence>
<keyword evidence="2" id="KW-1185">Reference proteome</keyword>
<evidence type="ECO:0000313" key="1">
    <source>
        <dbReference type="EMBL" id="GGF93703.1"/>
    </source>
</evidence>
<reference evidence="1" key="2">
    <citation type="submission" date="2020-09" db="EMBL/GenBank/DDBJ databases">
        <authorList>
            <person name="Sun Q."/>
            <person name="Zhou Y."/>
        </authorList>
    </citation>
    <scope>NUCLEOTIDE SEQUENCE</scope>
    <source>
        <strain evidence="1">CGMCC 1.12181</strain>
    </source>
</reference>
<name>A0A917CP26_9GAMM</name>
<dbReference type="RefSeq" id="WP_188364976.1">
    <property type="nucleotide sequence ID" value="NZ_BMEO01000005.1"/>
</dbReference>
<dbReference type="Proteomes" id="UP000605253">
    <property type="component" value="Unassembled WGS sequence"/>
</dbReference>
<dbReference type="EMBL" id="BMEO01000005">
    <property type="protein sequence ID" value="GGF93703.1"/>
    <property type="molecule type" value="Genomic_DNA"/>
</dbReference>
<accession>A0A917CP26</accession>
<dbReference type="InterPro" id="IPR009367">
    <property type="entry name" value="Elm1-like"/>
</dbReference>
<proteinExistence type="predicted"/>
<comment type="caution">
    <text evidence="1">The sequence shown here is derived from an EMBL/GenBank/DDBJ whole genome shotgun (WGS) entry which is preliminary data.</text>
</comment>
<gene>
    <name evidence="1" type="ORF">GCM10011365_13730</name>
</gene>
<reference evidence="1" key="1">
    <citation type="journal article" date="2014" name="Int. J. Syst. Evol. Microbiol.">
        <title>Complete genome sequence of Corynebacterium casei LMG S-19264T (=DSM 44701T), isolated from a smear-ripened cheese.</title>
        <authorList>
            <consortium name="US DOE Joint Genome Institute (JGI-PGF)"/>
            <person name="Walter F."/>
            <person name="Albersmeier A."/>
            <person name="Kalinowski J."/>
            <person name="Ruckert C."/>
        </authorList>
    </citation>
    <scope>NUCLEOTIDE SEQUENCE</scope>
    <source>
        <strain evidence="1">CGMCC 1.12181</strain>
    </source>
</reference>
<sequence>MARVLSEGTRGHEIQSITLAKALAHQYQLEHITVPAPWRWALPYRMMGLGQRIRSQFSESGVSSRLIISTGRQMAGVGRWLKKNSPSEAKHVHILNPGYYFQDIDVVLVPQHDRHRYPNAITFRGNLHPFNNQWFKQHARIQNKATIALFIGNPGNTYFKQQFKADLQRIREVFKSFKLFLCGSPRLNHETQGFIRGLMKPAESLWLDVCDGDNPYQTLLANADKIFVTADSINMMNEAGASSAAVTLLARDYIPSKKHQRFMQSIEYRLSDFEGLDKAQPLPDPVKELLENTDLLKRLELA</sequence>
<dbReference type="AlphaFoldDB" id="A0A917CP26"/>
<dbReference type="Pfam" id="PF06258">
    <property type="entry name" value="Mito_fiss_Elm1"/>
    <property type="match status" value="1"/>
</dbReference>
<protein>
    <submittedName>
        <fullName evidence="1">Nucleoside-diphosphate sugar epimerase</fullName>
    </submittedName>
</protein>